<feature type="chain" id="PRO_5024367357" evidence="1">
    <location>
        <begin position="20"/>
        <end position="936"/>
    </location>
</feature>
<feature type="domain" description="Glycosyl hydrolase family 95 N-terminal" evidence="2">
    <location>
        <begin position="26"/>
        <end position="119"/>
    </location>
</feature>
<dbReference type="InterPro" id="IPR054363">
    <property type="entry name" value="GH95_cat"/>
</dbReference>
<dbReference type="Pfam" id="PF14498">
    <property type="entry name" value="Glyco_hyd_65N_2"/>
    <property type="match status" value="2"/>
</dbReference>
<accession>A0A5R8WL47</accession>
<gene>
    <name evidence="5" type="ORF">FDY95_19570</name>
</gene>
<dbReference type="InterPro" id="IPR012341">
    <property type="entry name" value="6hp_glycosidase-like_sf"/>
</dbReference>
<comment type="caution">
    <text evidence="5">The sequence shown here is derived from an EMBL/GenBank/DDBJ whole genome shotgun (WGS) entry which is preliminary data.</text>
</comment>
<reference evidence="5 6" key="1">
    <citation type="submission" date="2019-05" db="EMBL/GenBank/DDBJ databases">
        <title>Hymenobacter edaphi sp. nov., isolated from abandoned arsenic-contaminated farmland soil.</title>
        <authorList>
            <person name="Nie L."/>
        </authorList>
    </citation>
    <scope>NUCLEOTIDE SEQUENCE [LARGE SCALE GENOMIC DNA]</scope>
    <source>
        <strain evidence="5 6">1-3-3-8</strain>
    </source>
</reference>
<feature type="domain" description="Glycosyl hydrolase family 95 catalytic" evidence="4">
    <location>
        <begin position="453"/>
        <end position="852"/>
    </location>
</feature>
<dbReference type="InterPro" id="IPR008928">
    <property type="entry name" value="6-hairpin_glycosidase_sf"/>
</dbReference>
<dbReference type="Pfam" id="PF22124">
    <property type="entry name" value="Glyco_hydro_95_cat"/>
    <property type="match status" value="1"/>
</dbReference>
<evidence type="ECO:0000259" key="4">
    <source>
        <dbReference type="Pfam" id="PF22124"/>
    </source>
</evidence>
<keyword evidence="5" id="KW-0378">Hydrolase</keyword>
<dbReference type="PANTHER" id="PTHR31084">
    <property type="entry name" value="ALPHA-L-FUCOSIDASE 2"/>
    <property type="match status" value="1"/>
</dbReference>
<dbReference type="PANTHER" id="PTHR31084:SF0">
    <property type="entry name" value="ALPHA-L-FUCOSIDASE 2"/>
    <property type="match status" value="1"/>
</dbReference>
<dbReference type="EMBL" id="VAJM01000011">
    <property type="protein sequence ID" value="TLM89808.1"/>
    <property type="molecule type" value="Genomic_DNA"/>
</dbReference>
<dbReference type="Gene3D" id="1.50.10.10">
    <property type="match status" value="1"/>
</dbReference>
<evidence type="ECO:0000313" key="6">
    <source>
        <dbReference type="Proteomes" id="UP000305517"/>
    </source>
</evidence>
<keyword evidence="6" id="KW-1185">Reference proteome</keyword>
<dbReference type="InterPro" id="IPR049053">
    <property type="entry name" value="AFCA-like_C"/>
</dbReference>
<evidence type="ECO:0000259" key="3">
    <source>
        <dbReference type="Pfam" id="PF21307"/>
    </source>
</evidence>
<proteinExistence type="predicted"/>
<dbReference type="InterPro" id="IPR008979">
    <property type="entry name" value="Galactose-bd-like_sf"/>
</dbReference>
<protein>
    <submittedName>
        <fullName evidence="5">Glycoside hydrolase family 95 protein</fullName>
    </submittedName>
</protein>
<dbReference type="RefSeq" id="WP_138080217.1">
    <property type="nucleotide sequence ID" value="NZ_VAJM01000011.1"/>
</dbReference>
<dbReference type="SUPFAM" id="SSF49785">
    <property type="entry name" value="Galactose-binding domain-like"/>
    <property type="match status" value="1"/>
</dbReference>
<dbReference type="SUPFAM" id="SSF48208">
    <property type="entry name" value="Six-hairpin glycosidases"/>
    <property type="match status" value="1"/>
</dbReference>
<dbReference type="Gene3D" id="2.60.120.260">
    <property type="entry name" value="Galactose-binding domain-like"/>
    <property type="match status" value="1"/>
</dbReference>
<organism evidence="5 6">
    <name type="scientific">Hymenobacter jeollabukensis</name>
    <dbReference type="NCBI Taxonomy" id="2025313"/>
    <lineage>
        <taxon>Bacteria</taxon>
        <taxon>Pseudomonadati</taxon>
        <taxon>Bacteroidota</taxon>
        <taxon>Cytophagia</taxon>
        <taxon>Cytophagales</taxon>
        <taxon>Hymenobacteraceae</taxon>
        <taxon>Hymenobacter</taxon>
    </lineage>
</organism>
<sequence length="936" mass="104039">MLRTSLLLLALLLSLGTAAAQQPLTLWYTKPAEKWTDALPLGNGRLGAMVFGGVGQERLQFNETTLWTGRPRPYARPGAAQYLPQIRQLLAQGKQAEAEVLAAQHFMGLRDHEDGYEPLKAAWLQKIKAVTAPQALAAPGWQPISIPTPNGWEVAGLDGLDGAVWFRTSFELPAAWAGKDLTLSLGRIRDQDLTYVNGQLIGSDEGISKKRRYRVPTAALKAGRNEVLIQVINYYDKGGLIGVKEQQPVFVAYPEAADPATGIALNPAWQYWVQDQNPPLTPTYQAAYQPFGDVLLDFASTDPTTNYRRELDIRQALTRTRYQQNGATFTREYLASYPRNAVVGRLRAGEKGRLNFRARFDSPHQQRRTYRIDDHTLALAVQVRDGVLRGVSYLRVAAKKGKVSVTDEQIQVADADEVTLYLTAATSFESYQKADADPEKRAAETMRGVSGQSFDKLYKEHLRDYQPLFNAYHLDLGHTPNEQLPTDERILKFSPAADPALLALYQQYGRYLLIASSRPGGQPANLQGLWNESLTPSWGSKYTTNINLQMNYWPAELLGLSACAAPLFGLIGEAAEAGKVTAKEHYNAGGWVLHHNTDLWRGTAPINASNHGIWVTGAAWLTQPIWEHYQFSQDREFLRRQYPIMKQASQFFLDFLVRDERTGWLISTPSNSPEHGGLVAGPTMDHQIIRELLRNTGEAARTLKIDADFEKQLLEAYVNLAPNQVGKHGQLQEWLEDKDDPTDTHRHVSHLWGVFPGTDIPWADQQMTQAARTSLTQRGDEGTGWSLAWKVNLWARLRDGNHALRILENLLAPAETGSGSERGGVYRNLFDAHPPFQIDGNFGGAAGMAEMLLQSHAGYLDVLPALPAAWPAGEVRGLRARGGFVVSLRWQAGKLTGVDIKSEAGRPCELRYGDKKLNLNTKAGETYKLNAELQPL</sequence>
<dbReference type="Pfam" id="PF21307">
    <property type="entry name" value="Glyco_hydro_95_C"/>
    <property type="match status" value="1"/>
</dbReference>
<name>A0A5R8WL47_9BACT</name>
<dbReference type="Gene3D" id="2.70.98.50">
    <property type="entry name" value="putative glycoside hydrolase family protein from bacillus halodurans"/>
    <property type="match status" value="1"/>
</dbReference>
<evidence type="ECO:0000259" key="2">
    <source>
        <dbReference type="Pfam" id="PF14498"/>
    </source>
</evidence>
<keyword evidence="1" id="KW-0732">Signal</keyword>
<dbReference type="GO" id="GO:0004560">
    <property type="term" value="F:alpha-L-fucosidase activity"/>
    <property type="evidence" value="ECO:0007669"/>
    <property type="project" value="TreeGrafter"/>
</dbReference>
<dbReference type="InterPro" id="IPR027414">
    <property type="entry name" value="GH95_N_dom"/>
</dbReference>
<evidence type="ECO:0000256" key="1">
    <source>
        <dbReference type="SAM" id="SignalP"/>
    </source>
</evidence>
<feature type="signal peptide" evidence="1">
    <location>
        <begin position="1"/>
        <end position="19"/>
    </location>
</feature>
<feature type="domain" description="Glycosyl hydrolase family 95 N-terminal" evidence="2">
    <location>
        <begin position="285"/>
        <end position="430"/>
    </location>
</feature>
<dbReference type="GO" id="GO:0005975">
    <property type="term" value="P:carbohydrate metabolic process"/>
    <property type="evidence" value="ECO:0007669"/>
    <property type="project" value="InterPro"/>
</dbReference>
<evidence type="ECO:0000313" key="5">
    <source>
        <dbReference type="EMBL" id="TLM89808.1"/>
    </source>
</evidence>
<dbReference type="Proteomes" id="UP000305517">
    <property type="component" value="Unassembled WGS sequence"/>
</dbReference>
<dbReference type="AlphaFoldDB" id="A0A5R8WL47"/>
<feature type="domain" description="Alpha fucosidase A-like C-terminal" evidence="3">
    <location>
        <begin position="854"/>
        <end position="922"/>
    </location>
</feature>
<dbReference type="OrthoDB" id="9802600at2"/>